<evidence type="ECO:0000256" key="3">
    <source>
        <dbReference type="ARBA" id="ARBA00012327"/>
    </source>
</evidence>
<evidence type="ECO:0000256" key="7">
    <source>
        <dbReference type="ARBA" id="ARBA00022756"/>
    </source>
</evidence>
<feature type="domain" description="Methyltransferase type 11" evidence="9">
    <location>
        <begin position="77"/>
        <end position="171"/>
    </location>
</feature>
<dbReference type="GO" id="GO:0010340">
    <property type="term" value="F:carboxyl-O-methyltransferase activity"/>
    <property type="evidence" value="ECO:0007669"/>
    <property type="project" value="UniProtKB-UniRule"/>
</dbReference>
<dbReference type="InterPro" id="IPR013216">
    <property type="entry name" value="Methyltransf_11"/>
</dbReference>
<comment type="catalytic activity">
    <reaction evidence="1 8">
        <text>malonyl-[ACP] + S-adenosyl-L-methionine = malonyl-[ACP] methyl ester + S-adenosyl-L-homocysteine</text>
        <dbReference type="Rhea" id="RHEA:17105"/>
        <dbReference type="Rhea" id="RHEA-COMP:9623"/>
        <dbReference type="Rhea" id="RHEA-COMP:9954"/>
        <dbReference type="ChEBI" id="CHEBI:57856"/>
        <dbReference type="ChEBI" id="CHEBI:59789"/>
        <dbReference type="ChEBI" id="CHEBI:78449"/>
        <dbReference type="ChEBI" id="CHEBI:78845"/>
        <dbReference type="EC" id="2.1.1.197"/>
    </reaction>
</comment>
<dbReference type="UniPathway" id="UPA00078"/>
<sequence>MCLSCLRRRPLPRLFMTSIASINWLADMSNPTPDKGAVSDHFSRAARSYDEHAILQLAVGRSLVQRLPNTLPVPAALDLGCATAPFARAQQQALPEVHWQAVDLSRAMLAEASARGRLSAHYQPLCADAEQLPLAEASQGLVFSCFALQWCDPQAVLDEIARVLAPGGRLLLAVPLRGSLRELQQSWQAVNHRPHVNALPSLRDWQDAALKAGFADAQLQQQVMVEYYPSVKAIARRLKATGADHVSGASGLTGKNAWQAMVAEYESQRTDQGLPLTWNVLFVEAEKY</sequence>
<evidence type="ECO:0000259" key="9">
    <source>
        <dbReference type="Pfam" id="PF08241"/>
    </source>
</evidence>
<comment type="caution">
    <text evidence="10">The sequence shown here is derived from an EMBL/GenBank/DDBJ whole genome shotgun (WGS) entry which is preliminary data.</text>
</comment>
<dbReference type="Gene3D" id="3.40.50.150">
    <property type="entry name" value="Vaccinia Virus protein VP39"/>
    <property type="match status" value="1"/>
</dbReference>
<protein>
    <recommendedName>
        <fullName evidence="3 8">Malonyl-[acyl-carrier protein] O-methyltransferase</fullName>
        <shortName evidence="8">Malonyl-ACP O-methyltransferase</shortName>
        <ecNumber evidence="3 8">2.1.1.197</ecNumber>
    </recommendedName>
    <alternativeName>
        <fullName evidence="8">Biotin synthesis protein BioC</fullName>
    </alternativeName>
</protein>
<dbReference type="EMBL" id="WIRE01000001">
    <property type="protein sequence ID" value="MQX52787.1"/>
    <property type="molecule type" value="Genomic_DNA"/>
</dbReference>
<dbReference type="Pfam" id="PF08241">
    <property type="entry name" value="Methyltransf_11"/>
    <property type="match status" value="1"/>
</dbReference>
<evidence type="ECO:0000256" key="6">
    <source>
        <dbReference type="ARBA" id="ARBA00022691"/>
    </source>
</evidence>
<keyword evidence="7 8" id="KW-0093">Biotin biosynthesis</keyword>
<evidence type="ECO:0000313" key="11">
    <source>
        <dbReference type="Proteomes" id="UP000469421"/>
    </source>
</evidence>
<keyword evidence="5 8" id="KW-0808">Transferase</keyword>
<dbReference type="GO" id="GO:0102130">
    <property type="term" value="F:malonyl-CoA methyltransferase activity"/>
    <property type="evidence" value="ECO:0007669"/>
    <property type="project" value="UniProtKB-EC"/>
</dbReference>
<dbReference type="GO" id="GO:0008757">
    <property type="term" value="F:S-adenosylmethionine-dependent methyltransferase activity"/>
    <property type="evidence" value="ECO:0007669"/>
    <property type="project" value="InterPro"/>
</dbReference>
<keyword evidence="4 8" id="KW-0489">Methyltransferase</keyword>
<dbReference type="InterPro" id="IPR029063">
    <property type="entry name" value="SAM-dependent_MTases_sf"/>
</dbReference>
<dbReference type="PANTHER" id="PTHR13090">
    <property type="entry name" value="ARGININE-HYDROXYLASE NDUFAF5, MITOCHONDRIAL"/>
    <property type="match status" value="1"/>
</dbReference>
<organism evidence="10 11">
    <name type="scientific">Alcanivorax sediminis</name>
    <dbReference type="NCBI Taxonomy" id="2663008"/>
    <lineage>
        <taxon>Bacteria</taxon>
        <taxon>Pseudomonadati</taxon>
        <taxon>Pseudomonadota</taxon>
        <taxon>Gammaproteobacteria</taxon>
        <taxon>Oceanospirillales</taxon>
        <taxon>Alcanivoracaceae</taxon>
        <taxon>Alcanivorax</taxon>
    </lineage>
</organism>
<dbReference type="InterPro" id="IPR050602">
    <property type="entry name" value="Malonyl-ACP_OMT"/>
</dbReference>
<evidence type="ECO:0000313" key="10">
    <source>
        <dbReference type="EMBL" id="MQX52787.1"/>
    </source>
</evidence>
<comment type="function">
    <text evidence="8">Converts the free carboxyl group of a malonyl-thioester to its methyl ester by transfer of a methyl group from S-adenosyl-L-methionine (SAM). It allows to synthesize pimeloyl-ACP via the fatty acid synthetic pathway.</text>
</comment>
<evidence type="ECO:0000256" key="5">
    <source>
        <dbReference type="ARBA" id="ARBA00022679"/>
    </source>
</evidence>
<evidence type="ECO:0000256" key="8">
    <source>
        <dbReference type="HAMAP-Rule" id="MF_00835"/>
    </source>
</evidence>
<dbReference type="CDD" id="cd02440">
    <property type="entry name" value="AdoMet_MTases"/>
    <property type="match status" value="1"/>
</dbReference>
<evidence type="ECO:0000256" key="4">
    <source>
        <dbReference type="ARBA" id="ARBA00022603"/>
    </source>
</evidence>
<proteinExistence type="inferred from homology"/>
<dbReference type="HAMAP" id="MF_00835">
    <property type="entry name" value="BioC"/>
    <property type="match status" value="1"/>
</dbReference>
<comment type="pathway">
    <text evidence="2 8">Cofactor biosynthesis; biotin biosynthesis.</text>
</comment>
<gene>
    <name evidence="8 10" type="primary">bioC</name>
    <name evidence="10" type="ORF">GFN93_05965</name>
</gene>
<dbReference type="PANTHER" id="PTHR13090:SF1">
    <property type="entry name" value="ARGININE-HYDROXYLASE NDUFAF5, MITOCHONDRIAL"/>
    <property type="match status" value="1"/>
</dbReference>
<keyword evidence="6 8" id="KW-0949">S-adenosyl-L-methionine</keyword>
<evidence type="ECO:0000256" key="1">
    <source>
        <dbReference type="ARBA" id="ARBA00000852"/>
    </source>
</evidence>
<reference evidence="10 11" key="1">
    <citation type="submission" date="2019-10" db="EMBL/GenBank/DDBJ databases">
        <title>Alcanivorax sp.PA15-N-34 draft genome sequence.</title>
        <authorList>
            <person name="Liao X."/>
            <person name="Shao Z."/>
        </authorList>
    </citation>
    <scope>NUCLEOTIDE SEQUENCE [LARGE SCALE GENOMIC DNA]</scope>
    <source>
        <strain evidence="10 11">PA15-N-34</strain>
    </source>
</reference>
<dbReference type="InterPro" id="IPR011814">
    <property type="entry name" value="BioC"/>
</dbReference>
<dbReference type="GO" id="GO:0032259">
    <property type="term" value="P:methylation"/>
    <property type="evidence" value="ECO:0007669"/>
    <property type="project" value="UniProtKB-KW"/>
</dbReference>
<evidence type="ECO:0000256" key="2">
    <source>
        <dbReference type="ARBA" id="ARBA00004746"/>
    </source>
</evidence>
<dbReference type="GO" id="GO:0009102">
    <property type="term" value="P:biotin biosynthetic process"/>
    <property type="evidence" value="ECO:0007669"/>
    <property type="project" value="UniProtKB-UniRule"/>
</dbReference>
<dbReference type="EC" id="2.1.1.197" evidence="3 8"/>
<accession>A0A6N7LR10</accession>
<name>A0A6N7LR10_9GAMM</name>
<dbReference type="AlphaFoldDB" id="A0A6N7LR10"/>
<dbReference type="SUPFAM" id="SSF53335">
    <property type="entry name" value="S-adenosyl-L-methionine-dependent methyltransferases"/>
    <property type="match status" value="1"/>
</dbReference>
<comment type="similarity">
    <text evidence="8">Belongs to the methyltransferase superfamily.</text>
</comment>
<keyword evidence="11" id="KW-1185">Reference proteome</keyword>
<dbReference type="Proteomes" id="UP000469421">
    <property type="component" value="Unassembled WGS sequence"/>
</dbReference>
<dbReference type="NCBIfam" id="TIGR02072">
    <property type="entry name" value="BioC"/>
    <property type="match status" value="1"/>
</dbReference>